<keyword evidence="3 6" id="KW-1133">Transmembrane helix</keyword>
<feature type="transmembrane region" description="Helical" evidence="6">
    <location>
        <begin position="75"/>
        <end position="94"/>
    </location>
</feature>
<feature type="transmembrane region" description="Helical" evidence="6">
    <location>
        <begin position="47"/>
        <end position="63"/>
    </location>
</feature>
<evidence type="ECO:0000256" key="4">
    <source>
        <dbReference type="ARBA" id="ARBA00023136"/>
    </source>
</evidence>
<sequence length="115" mass="12346">MASKKDMRREDLIIPYKDPSTKESDNDVASTMASTLPMVAMFTRNKMIGWASFVFAVQTWLAQTPEQAKKAGTPGYLSAGMALMGLATTYLPMFMPPPGANRATGTEAPSVAPPS</sequence>
<feature type="compositionally biased region" description="Basic and acidic residues" evidence="5">
    <location>
        <begin position="1"/>
        <end position="12"/>
    </location>
</feature>
<accession>A0ABR4BAN6</accession>
<evidence type="ECO:0000256" key="1">
    <source>
        <dbReference type="ARBA" id="ARBA00004370"/>
    </source>
</evidence>
<evidence type="ECO:0000313" key="8">
    <source>
        <dbReference type="Proteomes" id="UP001590951"/>
    </source>
</evidence>
<evidence type="ECO:0000256" key="6">
    <source>
        <dbReference type="SAM" id="Phobius"/>
    </source>
</evidence>
<keyword evidence="8" id="KW-1185">Reference proteome</keyword>
<comment type="caution">
    <text evidence="7">The sequence shown here is derived from an EMBL/GenBank/DDBJ whole genome shotgun (WGS) entry which is preliminary data.</text>
</comment>
<evidence type="ECO:0000256" key="2">
    <source>
        <dbReference type="ARBA" id="ARBA00022692"/>
    </source>
</evidence>
<dbReference type="PANTHER" id="PTHR28038">
    <property type="entry name" value="ADL329WP"/>
    <property type="match status" value="1"/>
</dbReference>
<comment type="subcellular location">
    <subcellularLocation>
        <location evidence="1">Membrane</location>
    </subcellularLocation>
</comment>
<dbReference type="PANTHER" id="PTHR28038:SF1">
    <property type="entry name" value="ADL329WP"/>
    <property type="match status" value="1"/>
</dbReference>
<feature type="region of interest" description="Disordered" evidence="5">
    <location>
        <begin position="1"/>
        <end position="27"/>
    </location>
</feature>
<name>A0ABR4BAN6_9LECA</name>
<dbReference type="Proteomes" id="UP001590951">
    <property type="component" value="Unassembled WGS sequence"/>
</dbReference>
<gene>
    <name evidence="7" type="ORF">ABVK25_005650</name>
</gene>
<evidence type="ECO:0000256" key="5">
    <source>
        <dbReference type="SAM" id="MobiDB-lite"/>
    </source>
</evidence>
<dbReference type="InterPro" id="IPR005351">
    <property type="entry name" value="ASTER"/>
</dbReference>
<dbReference type="Pfam" id="PF03669">
    <property type="entry name" value="ASTER"/>
    <property type="match status" value="1"/>
</dbReference>
<evidence type="ECO:0000256" key="3">
    <source>
        <dbReference type="ARBA" id="ARBA00022989"/>
    </source>
</evidence>
<protein>
    <recommendedName>
        <fullName evidence="9">Protein Asterix</fullName>
    </recommendedName>
</protein>
<evidence type="ECO:0008006" key="9">
    <source>
        <dbReference type="Google" id="ProtNLM"/>
    </source>
</evidence>
<proteinExistence type="predicted"/>
<keyword evidence="4 6" id="KW-0472">Membrane</keyword>
<organism evidence="7 8">
    <name type="scientific">Lepraria finkii</name>
    <dbReference type="NCBI Taxonomy" id="1340010"/>
    <lineage>
        <taxon>Eukaryota</taxon>
        <taxon>Fungi</taxon>
        <taxon>Dikarya</taxon>
        <taxon>Ascomycota</taxon>
        <taxon>Pezizomycotina</taxon>
        <taxon>Lecanoromycetes</taxon>
        <taxon>OSLEUM clade</taxon>
        <taxon>Lecanoromycetidae</taxon>
        <taxon>Lecanorales</taxon>
        <taxon>Lecanorineae</taxon>
        <taxon>Stereocaulaceae</taxon>
        <taxon>Lepraria</taxon>
    </lineage>
</organism>
<reference evidence="7 8" key="1">
    <citation type="submission" date="2024-09" db="EMBL/GenBank/DDBJ databases">
        <title>Rethinking Asexuality: The Enigmatic Case of Functional Sexual Genes in Lepraria (Stereocaulaceae).</title>
        <authorList>
            <person name="Doellman M."/>
            <person name="Sun Y."/>
            <person name="Barcenas-Pena A."/>
            <person name="Lumbsch H.T."/>
            <person name="Grewe F."/>
        </authorList>
    </citation>
    <scope>NUCLEOTIDE SEQUENCE [LARGE SCALE GENOMIC DNA]</scope>
    <source>
        <strain evidence="7 8">Grewe 0041</strain>
    </source>
</reference>
<dbReference type="EMBL" id="JBHFEH010000017">
    <property type="protein sequence ID" value="KAL2054111.1"/>
    <property type="molecule type" value="Genomic_DNA"/>
</dbReference>
<evidence type="ECO:0000313" key="7">
    <source>
        <dbReference type="EMBL" id="KAL2054111.1"/>
    </source>
</evidence>
<keyword evidence="2 6" id="KW-0812">Transmembrane</keyword>